<dbReference type="AlphaFoldDB" id="A0A7M7JD59"/>
<dbReference type="InParanoid" id="A0A7M7JD59"/>
<dbReference type="FunCoup" id="A0A7M7JD59">
    <property type="interactions" value="1338"/>
</dbReference>
<dbReference type="EnsemblMetazoa" id="XM_022794523">
    <property type="protein sequence ID" value="XP_022650258"/>
    <property type="gene ID" value="LOC111245774"/>
</dbReference>
<dbReference type="GeneID" id="111245774"/>
<feature type="coiled-coil region" evidence="6">
    <location>
        <begin position="22"/>
        <end position="52"/>
    </location>
</feature>
<dbReference type="InterPro" id="IPR016661">
    <property type="entry name" value="PFDN4"/>
</dbReference>
<dbReference type="Proteomes" id="UP000594260">
    <property type="component" value="Unplaced"/>
</dbReference>
<comment type="similarity">
    <text evidence="1 5">Belongs to the prefoldin subunit beta family.</text>
</comment>
<dbReference type="SUPFAM" id="SSF46579">
    <property type="entry name" value="Prefoldin"/>
    <property type="match status" value="1"/>
</dbReference>
<dbReference type="InterPro" id="IPR009053">
    <property type="entry name" value="Prefoldin"/>
</dbReference>
<dbReference type="PANTHER" id="PTHR21100:SF9">
    <property type="entry name" value="PREFOLDIN SUBUNIT 4"/>
    <property type="match status" value="1"/>
</dbReference>
<dbReference type="CDD" id="cd23165">
    <property type="entry name" value="Prefoldin_4"/>
    <property type="match status" value="1"/>
</dbReference>
<dbReference type="GO" id="GO:0005737">
    <property type="term" value="C:cytoplasm"/>
    <property type="evidence" value="ECO:0007669"/>
    <property type="project" value="UniProtKB-ARBA"/>
</dbReference>
<evidence type="ECO:0000313" key="8">
    <source>
        <dbReference type="Proteomes" id="UP000594260"/>
    </source>
</evidence>
<evidence type="ECO:0000256" key="5">
    <source>
        <dbReference type="PIRNR" id="PIRNR016477"/>
    </source>
</evidence>
<accession>A0A7M7JD59</accession>
<organism evidence="7 8">
    <name type="scientific">Varroa destructor</name>
    <name type="common">Honeybee mite</name>
    <dbReference type="NCBI Taxonomy" id="109461"/>
    <lineage>
        <taxon>Eukaryota</taxon>
        <taxon>Metazoa</taxon>
        <taxon>Ecdysozoa</taxon>
        <taxon>Arthropoda</taxon>
        <taxon>Chelicerata</taxon>
        <taxon>Arachnida</taxon>
        <taxon>Acari</taxon>
        <taxon>Parasitiformes</taxon>
        <taxon>Mesostigmata</taxon>
        <taxon>Gamasina</taxon>
        <taxon>Dermanyssoidea</taxon>
        <taxon>Varroidae</taxon>
        <taxon>Varroa</taxon>
    </lineage>
</organism>
<dbReference type="RefSeq" id="XP_022650258.1">
    <property type="nucleotide sequence ID" value="XM_022794523.1"/>
</dbReference>
<proteinExistence type="inferred from homology"/>
<comment type="function">
    <text evidence="4 5">Binds specifically to cytosolic chaperonin (c-CPN) and transfers target proteins to it. Binds to nascent polypeptide chain and promotes folding in an environment in which there are many competing pathways for nonnative proteins.</text>
</comment>
<evidence type="ECO:0000256" key="6">
    <source>
        <dbReference type="SAM" id="Coils"/>
    </source>
</evidence>
<reference evidence="7" key="1">
    <citation type="submission" date="2021-01" db="UniProtKB">
        <authorList>
            <consortium name="EnsemblMetazoa"/>
        </authorList>
    </citation>
    <scope>IDENTIFICATION</scope>
</reference>
<evidence type="ECO:0000256" key="4">
    <source>
        <dbReference type="ARBA" id="ARBA00024667"/>
    </source>
</evidence>
<dbReference type="GO" id="GO:0006457">
    <property type="term" value="P:protein folding"/>
    <property type="evidence" value="ECO:0007669"/>
    <property type="project" value="UniProtKB-UniRule"/>
</dbReference>
<protein>
    <recommendedName>
        <fullName evidence="5">Prefoldin subunit 4</fullName>
    </recommendedName>
</protein>
<evidence type="ECO:0000256" key="3">
    <source>
        <dbReference type="ARBA" id="ARBA00023186"/>
    </source>
</evidence>
<dbReference type="PIRSF" id="PIRSF016477">
    <property type="entry name" value="Prefoldin_subunit_4"/>
    <property type="match status" value="1"/>
</dbReference>
<dbReference type="InterPro" id="IPR002777">
    <property type="entry name" value="PFD_beta-like"/>
</dbReference>
<dbReference type="KEGG" id="vde:111245774"/>
<dbReference type="OMA" id="KFGRAIN"/>
<dbReference type="GO" id="GO:0051082">
    <property type="term" value="F:unfolded protein binding"/>
    <property type="evidence" value="ECO:0007669"/>
    <property type="project" value="InterPro"/>
</dbReference>
<dbReference type="FunFam" id="1.10.287.370:FF:000005">
    <property type="entry name" value="Prefoldin subunit 4"/>
    <property type="match status" value="1"/>
</dbReference>
<dbReference type="GO" id="GO:0016272">
    <property type="term" value="C:prefoldin complex"/>
    <property type="evidence" value="ECO:0007669"/>
    <property type="project" value="UniProtKB-UniRule"/>
</dbReference>
<dbReference type="CTD" id="5203"/>
<dbReference type="Gene3D" id="1.10.287.370">
    <property type="match status" value="1"/>
</dbReference>
<feature type="coiled-coil region" evidence="6">
    <location>
        <begin position="79"/>
        <end position="113"/>
    </location>
</feature>
<keyword evidence="3 5" id="KW-0143">Chaperone</keyword>
<dbReference type="Pfam" id="PF01920">
    <property type="entry name" value="Prefoldin_2"/>
    <property type="match status" value="1"/>
</dbReference>
<evidence type="ECO:0000313" key="7">
    <source>
        <dbReference type="EnsemblMetazoa" id="XP_022650258"/>
    </source>
</evidence>
<evidence type="ECO:0000256" key="2">
    <source>
        <dbReference type="ARBA" id="ARBA00011695"/>
    </source>
</evidence>
<dbReference type="PANTHER" id="PTHR21100">
    <property type="entry name" value="PREFOLDIN SUBUNIT 4"/>
    <property type="match status" value="1"/>
</dbReference>
<evidence type="ECO:0000256" key="1">
    <source>
        <dbReference type="ARBA" id="ARBA00008045"/>
    </source>
</evidence>
<dbReference type="OrthoDB" id="10250441at2759"/>
<keyword evidence="8" id="KW-1185">Reference proteome</keyword>
<name>A0A7M7JD59_VARDE</name>
<comment type="subunit">
    <text evidence="2 5">Heterohexamer of two PFD-alpha type and four PFD-beta type subunits.</text>
</comment>
<sequence length="126" mass="14253">MSATESNEVNINKEDQAQINQFARFNQRLQELENIVATKTDQIQKLQDAEEELMLGEDTDEVPYLFGDVFISLTSDDVQARLESDKESLGKELETFKEQVSEIKSKMAELKAALYGKFGSNINLEG</sequence>
<keyword evidence="6" id="KW-0175">Coiled coil</keyword>